<organism evidence="3">
    <name type="scientific">Streptomyces sp. NBC_00148</name>
    <dbReference type="NCBI Taxonomy" id="2903626"/>
    <lineage>
        <taxon>Bacteria</taxon>
        <taxon>Bacillati</taxon>
        <taxon>Actinomycetota</taxon>
        <taxon>Actinomycetes</taxon>
        <taxon>Kitasatosporales</taxon>
        <taxon>Streptomycetaceae</taxon>
        <taxon>Streptomyces</taxon>
    </lineage>
</organism>
<gene>
    <name evidence="3" type="ORF">OG222_30745</name>
</gene>
<feature type="transmembrane region" description="Helical" evidence="2">
    <location>
        <begin position="31"/>
        <end position="49"/>
    </location>
</feature>
<protein>
    <submittedName>
        <fullName evidence="3">Uncharacterized protein</fullName>
    </submittedName>
</protein>
<feature type="region of interest" description="Disordered" evidence="1">
    <location>
        <begin position="1"/>
        <end position="28"/>
    </location>
</feature>
<evidence type="ECO:0000256" key="2">
    <source>
        <dbReference type="SAM" id="Phobius"/>
    </source>
</evidence>
<reference evidence="3" key="1">
    <citation type="submission" date="2022-10" db="EMBL/GenBank/DDBJ databases">
        <title>The complete genomes of actinobacterial strains from the NBC collection.</title>
        <authorList>
            <person name="Joergensen T.S."/>
            <person name="Alvarez Arevalo M."/>
            <person name="Sterndorff E.B."/>
            <person name="Faurdal D."/>
            <person name="Vuksanovic O."/>
            <person name="Mourched A.-S."/>
            <person name="Charusanti P."/>
            <person name="Shaw S."/>
            <person name="Blin K."/>
            <person name="Weber T."/>
        </authorList>
    </citation>
    <scope>NUCLEOTIDE SEQUENCE</scope>
    <source>
        <strain evidence="3">NBC_00148</strain>
    </source>
</reference>
<proteinExistence type="predicted"/>
<keyword evidence="2" id="KW-0472">Membrane</keyword>
<evidence type="ECO:0000256" key="1">
    <source>
        <dbReference type="SAM" id="MobiDB-lite"/>
    </source>
</evidence>
<keyword evidence="2" id="KW-0812">Transmembrane</keyword>
<name>A0AAU1M0F1_9ACTN</name>
<feature type="transmembrane region" description="Helical" evidence="2">
    <location>
        <begin position="55"/>
        <end position="72"/>
    </location>
</feature>
<evidence type="ECO:0000313" key="3">
    <source>
        <dbReference type="EMBL" id="WTQ77243.1"/>
    </source>
</evidence>
<accession>A0AAU1M0F1</accession>
<dbReference type="AlphaFoldDB" id="A0AAU1M0F1"/>
<keyword evidence="2" id="KW-1133">Transmembrane helix</keyword>
<sequence>MKNAPTPATHDLDAVGRGSTASEPRRPRSPAWLPVVLLLTNGLVGMLTLADVPPALLLLFEAIDAAAVVIVWRSRHWTAGQK</sequence>
<dbReference type="EMBL" id="CP108169">
    <property type="protein sequence ID" value="WTQ77243.1"/>
    <property type="molecule type" value="Genomic_DNA"/>
</dbReference>